<gene>
    <name evidence="1" type="ORF">A3D72_01290</name>
</gene>
<dbReference type="SUPFAM" id="SSF46785">
    <property type="entry name" value="Winged helix' DNA-binding domain"/>
    <property type="match status" value="1"/>
</dbReference>
<evidence type="ECO:0008006" key="3">
    <source>
        <dbReference type="Google" id="ProtNLM"/>
    </source>
</evidence>
<dbReference type="InterPro" id="IPR036388">
    <property type="entry name" value="WH-like_DNA-bd_sf"/>
</dbReference>
<dbReference type="InterPro" id="IPR036390">
    <property type="entry name" value="WH_DNA-bd_sf"/>
</dbReference>
<evidence type="ECO:0000313" key="1">
    <source>
        <dbReference type="EMBL" id="OGL72461.1"/>
    </source>
</evidence>
<accession>A0A1F7U2J3</accession>
<reference evidence="1 2" key="1">
    <citation type="journal article" date="2016" name="Nat. Commun.">
        <title>Thousands of microbial genomes shed light on interconnected biogeochemical processes in an aquifer system.</title>
        <authorList>
            <person name="Anantharaman K."/>
            <person name="Brown C.T."/>
            <person name="Hug L.A."/>
            <person name="Sharon I."/>
            <person name="Castelle C.J."/>
            <person name="Probst A.J."/>
            <person name="Thomas B.C."/>
            <person name="Singh A."/>
            <person name="Wilkins M.J."/>
            <person name="Karaoz U."/>
            <person name="Brodie E.L."/>
            <person name="Williams K.H."/>
            <person name="Hubbard S.S."/>
            <person name="Banfield J.F."/>
        </authorList>
    </citation>
    <scope>NUCLEOTIDE SEQUENCE [LARGE SCALE GENOMIC DNA]</scope>
</reference>
<sequence length="215" mass="24398">MSRSSSGLEHLFGSLTRIKVLRLFLRDPQTPFYVRQMARGTRSHINAVRRELQNLERLGAVRAEQAVVDTENPIRGPASQRKYYRLNPGFVLLPELRALITKADLLLEQSIARKLHGLGSVSYLALTGRFVGDPLNQTDMLVVGSVNRRRLREMVRSFESELGRELNYTVMTSKEFKYRKDVTDRFLYSILEGKRVVLVDLPAGRQGRAAGGILV</sequence>
<protein>
    <recommendedName>
        <fullName evidence="3">HTH arsR-type domain-containing protein</fullName>
    </recommendedName>
</protein>
<name>A0A1F7U2J3_9BACT</name>
<organism evidence="1 2">
    <name type="scientific">Candidatus Uhrbacteria bacterium RIFCSPHIGHO2_02_FULL_57_19</name>
    <dbReference type="NCBI Taxonomy" id="1802391"/>
    <lineage>
        <taxon>Bacteria</taxon>
        <taxon>Candidatus Uhriibacteriota</taxon>
    </lineage>
</organism>
<dbReference type="EMBL" id="MGDZ01000063">
    <property type="protein sequence ID" value="OGL72461.1"/>
    <property type="molecule type" value="Genomic_DNA"/>
</dbReference>
<evidence type="ECO:0000313" key="2">
    <source>
        <dbReference type="Proteomes" id="UP000176303"/>
    </source>
</evidence>
<dbReference type="Gene3D" id="1.10.10.10">
    <property type="entry name" value="Winged helix-like DNA-binding domain superfamily/Winged helix DNA-binding domain"/>
    <property type="match status" value="1"/>
</dbReference>
<proteinExistence type="predicted"/>
<dbReference type="Proteomes" id="UP000176303">
    <property type="component" value="Unassembled WGS sequence"/>
</dbReference>
<dbReference type="AlphaFoldDB" id="A0A1F7U2J3"/>
<comment type="caution">
    <text evidence="1">The sequence shown here is derived from an EMBL/GenBank/DDBJ whole genome shotgun (WGS) entry which is preliminary data.</text>
</comment>
<dbReference type="STRING" id="1802391.A3D72_01290"/>